<evidence type="ECO:0000313" key="2">
    <source>
        <dbReference type="EMBL" id="GJC85340.1"/>
    </source>
</evidence>
<dbReference type="AlphaFoldDB" id="A0AA37GQK2"/>
<feature type="transmembrane region" description="Helical" evidence="1">
    <location>
        <begin position="25"/>
        <end position="44"/>
    </location>
</feature>
<keyword evidence="1" id="KW-1133">Transmembrane helix</keyword>
<dbReference type="EMBL" id="BPPX01000017">
    <property type="protein sequence ID" value="GJC85340.1"/>
    <property type="molecule type" value="Genomic_DNA"/>
</dbReference>
<comment type="caution">
    <text evidence="2">The sequence shown here is derived from an EMBL/GenBank/DDBJ whole genome shotgun (WGS) entry which is preliminary data.</text>
</comment>
<keyword evidence="1" id="KW-0812">Transmembrane</keyword>
<proteinExistence type="predicted"/>
<dbReference type="Proteomes" id="UP001055172">
    <property type="component" value="Unassembled WGS sequence"/>
</dbReference>
<reference evidence="2 3" key="1">
    <citation type="submission" date="2021-07" db="EMBL/GenBank/DDBJ databases">
        <title>Genome data of Colletotrichum spaethianum.</title>
        <authorList>
            <person name="Utami Y.D."/>
            <person name="Hiruma K."/>
        </authorList>
    </citation>
    <scope>NUCLEOTIDE SEQUENCE [LARGE SCALE GENOMIC DNA]</scope>
    <source>
        <strain evidence="2 3">MAFF 242679</strain>
    </source>
</reference>
<accession>A0AA37GQK2</accession>
<keyword evidence="1" id="KW-0472">Membrane</keyword>
<keyword evidence="3" id="KW-1185">Reference proteome</keyword>
<organism evidence="2 3">
    <name type="scientific">Colletotrichum liriopes</name>
    <dbReference type="NCBI Taxonomy" id="708192"/>
    <lineage>
        <taxon>Eukaryota</taxon>
        <taxon>Fungi</taxon>
        <taxon>Dikarya</taxon>
        <taxon>Ascomycota</taxon>
        <taxon>Pezizomycotina</taxon>
        <taxon>Sordariomycetes</taxon>
        <taxon>Hypocreomycetidae</taxon>
        <taxon>Glomerellales</taxon>
        <taxon>Glomerellaceae</taxon>
        <taxon>Colletotrichum</taxon>
        <taxon>Colletotrichum spaethianum species complex</taxon>
    </lineage>
</organism>
<evidence type="ECO:0000256" key="1">
    <source>
        <dbReference type="SAM" id="Phobius"/>
    </source>
</evidence>
<name>A0AA37GQK2_9PEZI</name>
<evidence type="ECO:0000313" key="3">
    <source>
        <dbReference type="Proteomes" id="UP001055172"/>
    </source>
</evidence>
<protein>
    <submittedName>
        <fullName evidence="2">Uncharacterized protein</fullName>
    </submittedName>
</protein>
<sequence length="192" mass="21904">MSAAADPDSPLTGAAQSISRQTRTAIIWICFSVASLFVALRITVRWRQNRSFLADDYWIIWAWMCHLTMASIQTRQLDALYYIYLSAGRIPVTAETAQRAKKYHSSTKRTTQRYGAQRSQPAAMSSYWPNITSWSAMATKSIPLDDLHRRNQMNGRIYVQETYETHGELDNSSRDDDDEAAIVRAQTKAWAT</sequence>
<gene>
    <name evidence="2" type="ORF">ColLi_08178</name>
</gene>